<comment type="function">
    <text evidence="4">Functions in the N-end rule pathway of protein degradation where it conjugates Leu, Phe and, less efficiently, Met from aminoacyl-tRNAs to the N-termini of proteins containing an N-terminal arginine or lysine.</text>
</comment>
<accession>A0ABT1XIC2</accession>
<protein>
    <recommendedName>
        <fullName evidence="4">Leucyl/phenylalanyl-tRNA--protein transferase</fullName>
        <ecNumber evidence="4">2.3.2.6</ecNumber>
    </recommendedName>
    <alternativeName>
        <fullName evidence="4">L/F-transferase</fullName>
    </alternativeName>
    <alternativeName>
        <fullName evidence="4">Leucyltransferase</fullName>
    </alternativeName>
    <alternativeName>
        <fullName evidence="4">Phenyalanyltransferase</fullName>
    </alternativeName>
</protein>
<dbReference type="EC" id="2.3.2.6" evidence="4"/>
<comment type="catalytic activity">
    <reaction evidence="4">
        <text>N-terminal L-arginyl-[protein] + L-leucyl-tRNA(Leu) = N-terminal L-leucyl-L-arginyl-[protein] + tRNA(Leu) + H(+)</text>
        <dbReference type="Rhea" id="RHEA:50416"/>
        <dbReference type="Rhea" id="RHEA-COMP:9613"/>
        <dbReference type="Rhea" id="RHEA-COMP:9622"/>
        <dbReference type="Rhea" id="RHEA-COMP:12672"/>
        <dbReference type="Rhea" id="RHEA-COMP:12673"/>
        <dbReference type="ChEBI" id="CHEBI:15378"/>
        <dbReference type="ChEBI" id="CHEBI:64719"/>
        <dbReference type="ChEBI" id="CHEBI:78442"/>
        <dbReference type="ChEBI" id="CHEBI:78494"/>
        <dbReference type="ChEBI" id="CHEBI:133044"/>
        <dbReference type="EC" id="2.3.2.6"/>
    </reaction>
</comment>
<dbReference type="EMBL" id="JANKHG010000017">
    <property type="protein sequence ID" value="MCR2747035.1"/>
    <property type="molecule type" value="Genomic_DNA"/>
</dbReference>
<evidence type="ECO:0000256" key="1">
    <source>
        <dbReference type="ARBA" id="ARBA00022490"/>
    </source>
</evidence>
<dbReference type="InterPro" id="IPR016181">
    <property type="entry name" value="Acyl_CoA_acyltransferase"/>
</dbReference>
<evidence type="ECO:0000256" key="4">
    <source>
        <dbReference type="HAMAP-Rule" id="MF_00688"/>
    </source>
</evidence>
<keyword evidence="3 4" id="KW-0012">Acyltransferase</keyword>
<keyword evidence="2 4" id="KW-0808">Transferase</keyword>
<dbReference type="Gene3D" id="3.30.70.3550">
    <property type="entry name" value="Leucyl/phenylalanyl-tRNA-protein transferase, N-terminal domain"/>
    <property type="match status" value="1"/>
</dbReference>
<dbReference type="GO" id="GO:0008914">
    <property type="term" value="F:leucyl-tRNA--protein transferase activity"/>
    <property type="evidence" value="ECO:0007669"/>
    <property type="project" value="UniProtKB-EC"/>
</dbReference>
<dbReference type="PANTHER" id="PTHR30098:SF2">
    <property type="entry name" value="LEUCYL_PHENYLALANYL-TRNA--PROTEIN TRANSFERASE"/>
    <property type="match status" value="1"/>
</dbReference>
<keyword evidence="6" id="KW-1185">Reference proteome</keyword>
<dbReference type="HAMAP" id="MF_00688">
    <property type="entry name" value="Leu_Phe_trans"/>
    <property type="match status" value="1"/>
</dbReference>
<dbReference type="NCBIfam" id="TIGR00667">
    <property type="entry name" value="aat"/>
    <property type="match status" value="1"/>
</dbReference>
<organism evidence="5 6">
    <name type="scientific">Limnobacter parvus</name>
    <dbReference type="NCBI Taxonomy" id="2939690"/>
    <lineage>
        <taxon>Bacteria</taxon>
        <taxon>Pseudomonadati</taxon>
        <taxon>Pseudomonadota</taxon>
        <taxon>Betaproteobacteria</taxon>
        <taxon>Burkholderiales</taxon>
        <taxon>Burkholderiaceae</taxon>
        <taxon>Limnobacter</taxon>
    </lineage>
</organism>
<dbReference type="PANTHER" id="PTHR30098">
    <property type="entry name" value="LEUCYL/PHENYLALANYL-TRNA--PROTEIN TRANSFERASE"/>
    <property type="match status" value="1"/>
</dbReference>
<comment type="catalytic activity">
    <reaction evidence="4">
        <text>N-terminal L-lysyl-[protein] + L-leucyl-tRNA(Leu) = N-terminal L-leucyl-L-lysyl-[protein] + tRNA(Leu) + H(+)</text>
        <dbReference type="Rhea" id="RHEA:12340"/>
        <dbReference type="Rhea" id="RHEA-COMP:9613"/>
        <dbReference type="Rhea" id="RHEA-COMP:9622"/>
        <dbReference type="Rhea" id="RHEA-COMP:12670"/>
        <dbReference type="Rhea" id="RHEA-COMP:12671"/>
        <dbReference type="ChEBI" id="CHEBI:15378"/>
        <dbReference type="ChEBI" id="CHEBI:65249"/>
        <dbReference type="ChEBI" id="CHEBI:78442"/>
        <dbReference type="ChEBI" id="CHEBI:78494"/>
        <dbReference type="ChEBI" id="CHEBI:133043"/>
        <dbReference type="EC" id="2.3.2.6"/>
    </reaction>
</comment>
<comment type="catalytic activity">
    <reaction evidence="4">
        <text>L-phenylalanyl-tRNA(Phe) + an N-terminal L-alpha-aminoacyl-[protein] = an N-terminal L-phenylalanyl-L-alpha-aminoacyl-[protein] + tRNA(Phe)</text>
        <dbReference type="Rhea" id="RHEA:43632"/>
        <dbReference type="Rhea" id="RHEA-COMP:9668"/>
        <dbReference type="Rhea" id="RHEA-COMP:9699"/>
        <dbReference type="Rhea" id="RHEA-COMP:10636"/>
        <dbReference type="Rhea" id="RHEA-COMP:10637"/>
        <dbReference type="ChEBI" id="CHEBI:78442"/>
        <dbReference type="ChEBI" id="CHEBI:78531"/>
        <dbReference type="ChEBI" id="CHEBI:78597"/>
        <dbReference type="ChEBI" id="CHEBI:83561"/>
        <dbReference type="EC" id="2.3.2.6"/>
    </reaction>
</comment>
<dbReference type="InterPro" id="IPR004616">
    <property type="entry name" value="Leu/Phe-tRNA_Trfase"/>
</dbReference>
<name>A0ABT1XIC2_9BURK</name>
<dbReference type="Proteomes" id="UP001165267">
    <property type="component" value="Unassembled WGS sequence"/>
</dbReference>
<dbReference type="Pfam" id="PF03588">
    <property type="entry name" value="Leu_Phe_trans"/>
    <property type="match status" value="1"/>
</dbReference>
<dbReference type="RefSeq" id="WP_257512239.1">
    <property type="nucleotide sequence ID" value="NZ_JANKHG010000017.1"/>
</dbReference>
<sequence>MSKTTIPWLDSPKDFPDTSEALEYPSGLLAASQEINADWLQSSYAKGIFPWYSQGEPVLWWSTSPRAVLYTTEFKLRRSLLKAVRKMRNNRDNRIQINTAFEAVMRACAAPRQGQEGTWITEEVIAAYVELHRRGFAHSVEHWQGDQLVGGLYCVALGKMIYGESMFSTQTDASKVAFAHFVYWLKSQNVHIIDCQQATGHLMSMGARTVNRKVFETEMANSIVQPTLNWEPRELIWTYDQT</sequence>
<dbReference type="InterPro" id="IPR042203">
    <property type="entry name" value="Leu/Phe-tRNA_Trfase_C"/>
</dbReference>
<gene>
    <name evidence="4 5" type="primary">aat</name>
    <name evidence="5" type="ORF">NSP04_10285</name>
</gene>
<dbReference type="Gene3D" id="3.40.630.70">
    <property type="entry name" value="Leucyl/phenylalanyl-tRNA-protein transferase, C-terminal domain"/>
    <property type="match status" value="1"/>
</dbReference>
<proteinExistence type="inferred from homology"/>
<dbReference type="SUPFAM" id="SSF55729">
    <property type="entry name" value="Acyl-CoA N-acyltransferases (Nat)"/>
    <property type="match status" value="1"/>
</dbReference>
<comment type="caution">
    <text evidence="5">The sequence shown here is derived from an EMBL/GenBank/DDBJ whole genome shotgun (WGS) entry which is preliminary data.</text>
</comment>
<comment type="similarity">
    <text evidence="4">Belongs to the L/F-transferase family.</text>
</comment>
<reference evidence="5" key="1">
    <citation type="submission" date="2022-07" db="EMBL/GenBank/DDBJ databases">
        <authorList>
            <person name="Xamxidin M."/>
        </authorList>
    </citation>
    <scope>NUCLEOTIDE SEQUENCE</scope>
    <source>
        <strain evidence="5">YS8-69</strain>
    </source>
</reference>
<comment type="subcellular location">
    <subcellularLocation>
        <location evidence="4">Cytoplasm</location>
    </subcellularLocation>
</comment>
<dbReference type="InterPro" id="IPR042221">
    <property type="entry name" value="Leu/Phe-tRNA_Trfase_N"/>
</dbReference>
<evidence type="ECO:0000256" key="3">
    <source>
        <dbReference type="ARBA" id="ARBA00023315"/>
    </source>
</evidence>
<evidence type="ECO:0000256" key="2">
    <source>
        <dbReference type="ARBA" id="ARBA00022679"/>
    </source>
</evidence>
<keyword evidence="1 4" id="KW-0963">Cytoplasm</keyword>
<evidence type="ECO:0000313" key="5">
    <source>
        <dbReference type="EMBL" id="MCR2747035.1"/>
    </source>
</evidence>
<evidence type="ECO:0000313" key="6">
    <source>
        <dbReference type="Proteomes" id="UP001165267"/>
    </source>
</evidence>